<feature type="compositionally biased region" description="Basic and acidic residues" evidence="1">
    <location>
        <begin position="124"/>
        <end position="134"/>
    </location>
</feature>
<feature type="region of interest" description="Disordered" evidence="1">
    <location>
        <begin position="124"/>
        <end position="143"/>
    </location>
</feature>
<evidence type="ECO:0000313" key="5">
    <source>
        <dbReference type="Proteomes" id="UP000823858"/>
    </source>
</evidence>
<accession>A0A9D2QBG9</accession>
<feature type="domain" description="Acyl-CoA thioesterase-like C-terminal" evidence="3">
    <location>
        <begin position="175"/>
        <end position="271"/>
    </location>
</feature>
<sequence length="277" mass="29420">MTSTTDAYFLPGPESTTDTGQFTRTFTATEHTESPWGRGFQHGSPPAALITHVLEQVVPETGGRLVRVTTELLCAVPLGELHAVGRVVRPGRRICLVEAVVTDPAGREVIRGSGWWVRTRDTAGIETPGERSGADEAGASSATGMVPLEEATSTAFAEMWSSGYIDSLVTRGAPGQLWLHSRIPVVAGIPDSPWTRLAAVADVANGTNPTLDPKSWTFMNTDLSIQLHRLPRGQWIGISAEASYGPDGIGLTSGRIHDLDGPVGTTSQSLMLEPIAT</sequence>
<reference evidence="4" key="2">
    <citation type="submission" date="2021-04" db="EMBL/GenBank/DDBJ databases">
        <authorList>
            <person name="Gilroy R."/>
        </authorList>
    </citation>
    <scope>NUCLEOTIDE SEQUENCE</scope>
    <source>
        <strain evidence="4">ChiHjej13B12-4958</strain>
    </source>
</reference>
<feature type="domain" description="Acyl-CoA thioesterase-like N-terminal HotDog" evidence="2">
    <location>
        <begin position="33"/>
        <end position="116"/>
    </location>
</feature>
<dbReference type="InterPro" id="IPR029069">
    <property type="entry name" value="HotDog_dom_sf"/>
</dbReference>
<gene>
    <name evidence="4" type="ORF">H9751_03000</name>
</gene>
<dbReference type="Gene3D" id="3.10.129.10">
    <property type="entry name" value="Hotdog Thioesterase"/>
    <property type="match status" value="1"/>
</dbReference>
<organism evidence="4 5">
    <name type="scientific">Candidatus Corynebacterium faecigallinarum</name>
    <dbReference type="NCBI Taxonomy" id="2838528"/>
    <lineage>
        <taxon>Bacteria</taxon>
        <taxon>Bacillati</taxon>
        <taxon>Actinomycetota</taxon>
        <taxon>Actinomycetes</taxon>
        <taxon>Mycobacteriales</taxon>
        <taxon>Corynebacteriaceae</taxon>
        <taxon>Corynebacterium</taxon>
    </lineage>
</organism>
<dbReference type="InterPro" id="IPR049450">
    <property type="entry name" value="ACOT8-like_C"/>
</dbReference>
<protein>
    <submittedName>
        <fullName evidence="4">Thioesterase family protein</fullName>
    </submittedName>
</protein>
<dbReference type="SUPFAM" id="SSF54637">
    <property type="entry name" value="Thioesterase/thiol ester dehydrase-isomerase"/>
    <property type="match status" value="2"/>
</dbReference>
<evidence type="ECO:0000259" key="3">
    <source>
        <dbReference type="Pfam" id="PF20789"/>
    </source>
</evidence>
<dbReference type="Pfam" id="PF20789">
    <property type="entry name" value="4HBT_3C"/>
    <property type="match status" value="1"/>
</dbReference>
<evidence type="ECO:0000256" key="1">
    <source>
        <dbReference type="SAM" id="MobiDB-lite"/>
    </source>
</evidence>
<dbReference type="EMBL" id="DWVP01000004">
    <property type="protein sequence ID" value="HJC84515.1"/>
    <property type="molecule type" value="Genomic_DNA"/>
</dbReference>
<reference evidence="4" key="1">
    <citation type="journal article" date="2021" name="PeerJ">
        <title>Extensive microbial diversity within the chicken gut microbiome revealed by metagenomics and culture.</title>
        <authorList>
            <person name="Gilroy R."/>
            <person name="Ravi A."/>
            <person name="Getino M."/>
            <person name="Pursley I."/>
            <person name="Horton D.L."/>
            <person name="Alikhan N.F."/>
            <person name="Baker D."/>
            <person name="Gharbi K."/>
            <person name="Hall N."/>
            <person name="Watson M."/>
            <person name="Adriaenssens E.M."/>
            <person name="Foster-Nyarko E."/>
            <person name="Jarju S."/>
            <person name="Secka A."/>
            <person name="Antonio M."/>
            <person name="Oren A."/>
            <person name="Chaudhuri R.R."/>
            <person name="La Ragione R."/>
            <person name="Hildebrand F."/>
            <person name="Pallen M.J."/>
        </authorList>
    </citation>
    <scope>NUCLEOTIDE SEQUENCE</scope>
    <source>
        <strain evidence="4">ChiHjej13B12-4958</strain>
    </source>
</reference>
<comment type="caution">
    <text evidence="4">The sequence shown here is derived from an EMBL/GenBank/DDBJ whole genome shotgun (WGS) entry which is preliminary data.</text>
</comment>
<evidence type="ECO:0000259" key="2">
    <source>
        <dbReference type="Pfam" id="PF13622"/>
    </source>
</evidence>
<dbReference type="InterPro" id="IPR049449">
    <property type="entry name" value="TesB_ACOT8-like_N"/>
</dbReference>
<dbReference type="AlphaFoldDB" id="A0A9D2QBG9"/>
<name>A0A9D2QBG9_9CORY</name>
<proteinExistence type="predicted"/>
<feature type="region of interest" description="Disordered" evidence="1">
    <location>
        <begin position="1"/>
        <end position="20"/>
    </location>
</feature>
<dbReference type="Pfam" id="PF13622">
    <property type="entry name" value="4HBT_3"/>
    <property type="match status" value="1"/>
</dbReference>
<evidence type="ECO:0000313" key="4">
    <source>
        <dbReference type="EMBL" id="HJC84515.1"/>
    </source>
</evidence>
<dbReference type="Proteomes" id="UP000823858">
    <property type="component" value="Unassembled WGS sequence"/>
</dbReference>